<feature type="active site" description="Proton donor/acceptor" evidence="2">
    <location>
        <position position="197"/>
    </location>
</feature>
<dbReference type="GO" id="GO:0019853">
    <property type="term" value="P:L-ascorbic acid biosynthetic process"/>
    <property type="evidence" value="ECO:0007669"/>
    <property type="project" value="TreeGrafter"/>
</dbReference>
<dbReference type="PRINTS" id="PR01790">
    <property type="entry name" value="SMP30FAMILY"/>
</dbReference>
<dbReference type="Proteomes" id="UP000190339">
    <property type="component" value="Unassembled WGS sequence"/>
</dbReference>
<feature type="binding site" evidence="3">
    <location>
        <position position="148"/>
    </location>
    <ligand>
        <name>a divalent metal cation</name>
        <dbReference type="ChEBI" id="CHEBI:60240"/>
    </ligand>
</feature>
<dbReference type="GO" id="GO:0005509">
    <property type="term" value="F:calcium ion binding"/>
    <property type="evidence" value="ECO:0007669"/>
    <property type="project" value="TreeGrafter"/>
</dbReference>
<accession>A0A1T5CIU9</accession>
<dbReference type="AlphaFoldDB" id="A0A1T5CIU9"/>
<evidence type="ECO:0000256" key="3">
    <source>
        <dbReference type="PIRSR" id="PIRSR605511-2"/>
    </source>
</evidence>
<dbReference type="InterPro" id="IPR011042">
    <property type="entry name" value="6-blade_b-propeller_TolB-like"/>
</dbReference>
<dbReference type="STRING" id="561365.SAMN05660866_02328"/>
<dbReference type="PANTHER" id="PTHR10907">
    <property type="entry name" value="REGUCALCIN"/>
    <property type="match status" value="1"/>
</dbReference>
<evidence type="ECO:0000256" key="1">
    <source>
        <dbReference type="ARBA" id="ARBA00008853"/>
    </source>
</evidence>
<sequence>MQVAPLFNSSAEHGEGPVWDPISQKIYWVDLLQGIYFKGDLSSSTMEEFSIGQPLGFLALRANQEGLVMGVRDGFGFYNEKSQLFNLIEPSPEQHNSEVRFNDGAVDPEGRVFGGTMEWNGADNKGKLFRLNTDHSWNVLEENIHITNGMGWNPEKDTFFMIDTNRNAVFAYDYEIESGNISNKRTHIKFANAEFPDGMTIDSEGGFWIALWGGSKLVHFDKKGNKIEEILMPVSHPTSCCFGGADLKTLIITTSKVALSEKERLENPLAGRLFKIETNTVGQIQSRYHG</sequence>
<feature type="binding site" evidence="3">
    <location>
        <position position="197"/>
    </location>
    <ligand>
        <name>a divalent metal cation</name>
        <dbReference type="ChEBI" id="CHEBI:60240"/>
    </ligand>
</feature>
<keyword evidence="3" id="KW-0479">Metal-binding</keyword>
<dbReference type="Gene3D" id="2.120.10.30">
    <property type="entry name" value="TolB, C-terminal domain"/>
    <property type="match status" value="1"/>
</dbReference>
<comment type="similarity">
    <text evidence="1">Belongs to the SMP-30/CGR1 family.</text>
</comment>
<feature type="domain" description="SMP-30/Gluconolactonase/LRE-like region" evidence="4">
    <location>
        <begin position="14"/>
        <end position="255"/>
    </location>
</feature>
<dbReference type="EMBL" id="FUYL01000006">
    <property type="protein sequence ID" value="SKB59387.1"/>
    <property type="molecule type" value="Genomic_DNA"/>
</dbReference>
<feature type="binding site" evidence="3">
    <location>
        <position position="102"/>
    </location>
    <ligand>
        <name>substrate</name>
    </ligand>
</feature>
<gene>
    <name evidence="5" type="ORF">SAMN05660866_02328</name>
</gene>
<feature type="binding site" evidence="3">
    <location>
        <position position="15"/>
    </location>
    <ligand>
        <name>a divalent metal cation</name>
        <dbReference type="ChEBI" id="CHEBI:60240"/>
    </ligand>
</feature>
<dbReference type="OrthoDB" id="2633250at2"/>
<dbReference type="InterPro" id="IPR005511">
    <property type="entry name" value="SMP-30"/>
</dbReference>
<protein>
    <submittedName>
        <fullName evidence="5">Sugar lactone lactonase YvrE</fullName>
    </submittedName>
</protein>
<dbReference type="Pfam" id="PF08450">
    <property type="entry name" value="SGL"/>
    <property type="match status" value="1"/>
</dbReference>
<dbReference type="InterPro" id="IPR013658">
    <property type="entry name" value="SGL"/>
</dbReference>
<reference evidence="6" key="1">
    <citation type="submission" date="2017-02" db="EMBL/GenBank/DDBJ databases">
        <authorList>
            <person name="Varghese N."/>
            <person name="Submissions S."/>
        </authorList>
    </citation>
    <scope>NUCLEOTIDE SEQUENCE [LARGE SCALE GENOMIC DNA]</scope>
    <source>
        <strain evidence="6">DSM 23546</strain>
    </source>
</reference>
<keyword evidence="6" id="KW-1185">Reference proteome</keyword>
<dbReference type="SUPFAM" id="SSF63829">
    <property type="entry name" value="Calcium-dependent phosphotriesterase"/>
    <property type="match status" value="1"/>
</dbReference>
<dbReference type="GO" id="GO:0004341">
    <property type="term" value="F:gluconolactonase activity"/>
    <property type="evidence" value="ECO:0007669"/>
    <property type="project" value="TreeGrafter"/>
</dbReference>
<evidence type="ECO:0000256" key="2">
    <source>
        <dbReference type="PIRSR" id="PIRSR605511-1"/>
    </source>
</evidence>
<evidence type="ECO:0000259" key="4">
    <source>
        <dbReference type="Pfam" id="PF08450"/>
    </source>
</evidence>
<keyword evidence="3" id="KW-0862">Zinc</keyword>
<name>A0A1T5CIU9_9FLAO</name>
<evidence type="ECO:0000313" key="6">
    <source>
        <dbReference type="Proteomes" id="UP000190339"/>
    </source>
</evidence>
<evidence type="ECO:0000313" key="5">
    <source>
        <dbReference type="EMBL" id="SKB59387.1"/>
    </source>
</evidence>
<feature type="binding site" evidence="3">
    <location>
        <position position="100"/>
    </location>
    <ligand>
        <name>substrate</name>
    </ligand>
</feature>
<proteinExistence type="inferred from homology"/>
<dbReference type="PANTHER" id="PTHR10907:SF47">
    <property type="entry name" value="REGUCALCIN"/>
    <property type="match status" value="1"/>
</dbReference>
<organism evidence="5 6">
    <name type="scientific">Maribacter arcticus</name>
    <dbReference type="NCBI Taxonomy" id="561365"/>
    <lineage>
        <taxon>Bacteria</taxon>
        <taxon>Pseudomonadati</taxon>
        <taxon>Bacteroidota</taxon>
        <taxon>Flavobacteriia</taxon>
        <taxon>Flavobacteriales</taxon>
        <taxon>Flavobacteriaceae</taxon>
        <taxon>Maribacter</taxon>
    </lineage>
</organism>
<dbReference type="RefSeq" id="WP_079512769.1">
    <property type="nucleotide sequence ID" value="NZ_FUYL01000006.1"/>
</dbReference>
<comment type="cofactor">
    <cofactor evidence="3">
        <name>Zn(2+)</name>
        <dbReference type="ChEBI" id="CHEBI:29105"/>
    </cofactor>
    <text evidence="3">Binds 1 divalent metal cation per subunit.</text>
</comment>